<dbReference type="EMBL" id="FZNT01000007">
    <property type="protein sequence ID" value="SNR63037.1"/>
    <property type="molecule type" value="Genomic_DNA"/>
</dbReference>
<dbReference type="AlphaFoldDB" id="A0A238XVT4"/>
<protein>
    <submittedName>
        <fullName evidence="2">YD repeat-containing protein</fullName>
    </submittedName>
</protein>
<evidence type="ECO:0000313" key="3">
    <source>
        <dbReference type="Proteomes" id="UP000198384"/>
    </source>
</evidence>
<reference evidence="2 3" key="1">
    <citation type="submission" date="2017-06" db="EMBL/GenBank/DDBJ databases">
        <authorList>
            <person name="Kim H.J."/>
            <person name="Triplett B.A."/>
        </authorList>
    </citation>
    <scope>NUCLEOTIDE SEQUENCE [LARGE SCALE GENOMIC DNA]</scope>
    <source>
        <strain evidence="2 3">DSM 29150</strain>
    </source>
</reference>
<feature type="domain" description="DUF6531" evidence="1">
    <location>
        <begin position="22"/>
        <end position="86"/>
    </location>
</feature>
<evidence type="ECO:0000313" key="2">
    <source>
        <dbReference type="EMBL" id="SNR63037.1"/>
    </source>
</evidence>
<name>A0A238XVT4_9FLAO</name>
<organism evidence="2 3">
    <name type="scientific">Lutibacter agarilyticus</name>
    <dbReference type="NCBI Taxonomy" id="1109740"/>
    <lineage>
        <taxon>Bacteria</taxon>
        <taxon>Pseudomonadati</taxon>
        <taxon>Bacteroidota</taxon>
        <taxon>Flavobacteriia</taxon>
        <taxon>Flavobacteriales</taxon>
        <taxon>Flavobacteriaceae</taxon>
        <taxon>Lutibacter</taxon>
    </lineage>
</organism>
<dbReference type="InterPro" id="IPR045351">
    <property type="entry name" value="DUF6531"/>
</dbReference>
<proteinExistence type="predicted"/>
<keyword evidence="3" id="KW-1185">Reference proteome</keyword>
<evidence type="ECO:0000259" key="1">
    <source>
        <dbReference type="Pfam" id="PF20148"/>
    </source>
</evidence>
<dbReference type="OrthoDB" id="9765204at2"/>
<dbReference type="RefSeq" id="WP_089382091.1">
    <property type="nucleotide sequence ID" value="NZ_FZNT01000007.1"/>
</dbReference>
<gene>
    <name evidence="2" type="ORF">SAMN06265371_10798</name>
</gene>
<dbReference type="Proteomes" id="UP000198384">
    <property type="component" value="Unassembled WGS sequence"/>
</dbReference>
<dbReference type="Pfam" id="PF20148">
    <property type="entry name" value="DUF6531"/>
    <property type="match status" value="1"/>
</dbReference>
<accession>A0A238XVT4</accession>
<sequence>MKKLKFFLVLILIQSTVLFAGVNLKNGNFYVSYTDLQQTTQYSAYQDLSRTYNSKATKIGLFGYGWGSKLETKLTAYPDGSVVITEYGAGGQTYYKSILMTNDLLEMMIDELIELSLEENTISNSPNAIIKERDKLVKNVDYRRKQWGKFVEKGLIEGIMDFPDGMEWESYQHGNQQLVKIAQGYVRTTGNKIETFDLAGNLVKYDKGNGVWSIVEYINNHISKIINADGSELQFTTNDDGFITEIKSSLDVAKFKYDGKDLIYSLDAAGNQYAFKYDERHNLTKIVYNPVRLKGMAEDAMHMVYEPKSSWISKITDRDGDITEYTYGVFYKEDGSKDNEHYSTKVTRIDEYGDKNTNSYEYFIGIKENSERYTKKIITTIRGIVTETTYDELCSSPIEIIRSNRKTTFKYNNRCLLIEKFSASDSIYMKYHPTLEKLNYVKNYNGEYIFEYNDNGNLTFAQKNEETWVKLIYNNEGKITEMQQEDKVLVFKYNNIGKPIKIEIKDVGAINVTYDEYGEIENVSSDDGHKTALIVTQAFQNLLALVKPAGVNLNM</sequence>